<reference evidence="1" key="1">
    <citation type="submission" date="2014-11" db="EMBL/GenBank/DDBJ databases">
        <authorList>
            <person name="Amaro Gonzalez C."/>
        </authorList>
    </citation>
    <scope>NUCLEOTIDE SEQUENCE</scope>
</reference>
<proteinExistence type="predicted"/>
<name>A0A0E9QW29_ANGAN</name>
<dbReference type="EMBL" id="GBXM01088289">
    <property type="protein sequence ID" value="JAH20288.1"/>
    <property type="molecule type" value="Transcribed_RNA"/>
</dbReference>
<sequence>MFIHSLSCTFTILLVNGVWYHFQLKHLGYMTYMYRVYFEFSMT</sequence>
<reference evidence="1" key="2">
    <citation type="journal article" date="2015" name="Fish Shellfish Immunol.">
        <title>Early steps in the European eel (Anguilla anguilla)-Vibrio vulnificus interaction in the gills: Role of the RtxA13 toxin.</title>
        <authorList>
            <person name="Callol A."/>
            <person name="Pajuelo D."/>
            <person name="Ebbesson L."/>
            <person name="Teles M."/>
            <person name="MacKenzie S."/>
            <person name="Amaro C."/>
        </authorList>
    </citation>
    <scope>NUCLEOTIDE SEQUENCE</scope>
</reference>
<dbReference type="AlphaFoldDB" id="A0A0E9QW29"/>
<accession>A0A0E9QW29</accession>
<organism evidence="1">
    <name type="scientific">Anguilla anguilla</name>
    <name type="common">European freshwater eel</name>
    <name type="synonym">Muraena anguilla</name>
    <dbReference type="NCBI Taxonomy" id="7936"/>
    <lineage>
        <taxon>Eukaryota</taxon>
        <taxon>Metazoa</taxon>
        <taxon>Chordata</taxon>
        <taxon>Craniata</taxon>
        <taxon>Vertebrata</taxon>
        <taxon>Euteleostomi</taxon>
        <taxon>Actinopterygii</taxon>
        <taxon>Neopterygii</taxon>
        <taxon>Teleostei</taxon>
        <taxon>Anguilliformes</taxon>
        <taxon>Anguillidae</taxon>
        <taxon>Anguilla</taxon>
    </lineage>
</organism>
<protein>
    <submittedName>
        <fullName evidence="1">Uncharacterized protein</fullName>
    </submittedName>
</protein>
<evidence type="ECO:0000313" key="1">
    <source>
        <dbReference type="EMBL" id="JAH20288.1"/>
    </source>
</evidence>